<feature type="compositionally biased region" description="Basic and acidic residues" evidence="1">
    <location>
        <begin position="108"/>
        <end position="121"/>
    </location>
</feature>
<evidence type="ECO:0000256" key="1">
    <source>
        <dbReference type="SAM" id="MobiDB-lite"/>
    </source>
</evidence>
<accession>A0A078JAI0</accession>
<dbReference type="Proteomes" id="UP000028999">
    <property type="component" value="Unassembled WGS sequence"/>
</dbReference>
<reference evidence="2 3" key="1">
    <citation type="journal article" date="2014" name="Science">
        <title>Plant genetics. Early allopolyploid evolution in the post-Neolithic Brassica napus oilseed genome.</title>
        <authorList>
            <person name="Chalhoub B."/>
            <person name="Denoeud F."/>
            <person name="Liu S."/>
            <person name="Parkin I.A."/>
            <person name="Tang H."/>
            <person name="Wang X."/>
            <person name="Chiquet J."/>
            <person name="Belcram H."/>
            <person name="Tong C."/>
            <person name="Samans B."/>
            <person name="Correa M."/>
            <person name="Da Silva C."/>
            <person name="Just J."/>
            <person name="Falentin C."/>
            <person name="Koh C.S."/>
            <person name="Le Clainche I."/>
            <person name="Bernard M."/>
            <person name="Bento P."/>
            <person name="Noel B."/>
            <person name="Labadie K."/>
            <person name="Alberti A."/>
            <person name="Charles M."/>
            <person name="Arnaud D."/>
            <person name="Guo H."/>
            <person name="Daviaud C."/>
            <person name="Alamery S."/>
            <person name="Jabbari K."/>
            <person name="Zhao M."/>
            <person name="Edger P.P."/>
            <person name="Chelaifa H."/>
            <person name="Tack D."/>
            <person name="Lassalle G."/>
            <person name="Mestiri I."/>
            <person name="Schnel N."/>
            <person name="Le Paslier M.C."/>
            <person name="Fan G."/>
            <person name="Renault V."/>
            <person name="Bayer P.E."/>
            <person name="Golicz A.A."/>
            <person name="Manoli S."/>
            <person name="Lee T.H."/>
            <person name="Thi V.H."/>
            <person name="Chalabi S."/>
            <person name="Hu Q."/>
            <person name="Fan C."/>
            <person name="Tollenaere R."/>
            <person name="Lu Y."/>
            <person name="Battail C."/>
            <person name="Shen J."/>
            <person name="Sidebottom C.H."/>
            <person name="Wang X."/>
            <person name="Canaguier A."/>
            <person name="Chauveau A."/>
            <person name="Berard A."/>
            <person name="Deniot G."/>
            <person name="Guan M."/>
            <person name="Liu Z."/>
            <person name="Sun F."/>
            <person name="Lim Y.P."/>
            <person name="Lyons E."/>
            <person name="Town C.D."/>
            <person name="Bancroft I."/>
            <person name="Wang X."/>
            <person name="Meng J."/>
            <person name="Ma J."/>
            <person name="Pires J.C."/>
            <person name="King G.J."/>
            <person name="Brunel D."/>
            <person name="Delourme R."/>
            <person name="Renard M."/>
            <person name="Aury J.M."/>
            <person name="Adams K.L."/>
            <person name="Batley J."/>
            <person name="Snowdon R.J."/>
            <person name="Tost J."/>
            <person name="Edwards D."/>
            <person name="Zhou Y."/>
            <person name="Hua W."/>
            <person name="Sharpe A.G."/>
            <person name="Paterson A.H."/>
            <person name="Guan C."/>
            <person name="Wincker P."/>
        </authorList>
    </citation>
    <scope>NUCLEOTIDE SEQUENCE [LARGE SCALE GENOMIC DNA]</scope>
    <source>
        <strain evidence="3">cv. Darmor-bzh</strain>
    </source>
</reference>
<feature type="compositionally biased region" description="Basic residues" evidence="1">
    <location>
        <begin position="338"/>
        <end position="349"/>
    </location>
</feature>
<sequence length="415" mass="46993">MRGCHGDSTSSSSWRVKGSSLDNRGQNQEQTNKDQHYVRRRMDLSSKSTRNSPDSQRTISETHRYNRRDGAGRRHHSPRQQSRMEWQPTREPEKRGDEQMAPSPNRMNVREAARDSEDERGRKLKGKATAENTSDKETNLAPIRAASGILKIFDPVQTELPVNQAIMEKEKEIVTSPERVISLRSSVETGAPPLNRPSLEELYKPTDDEQDMTEEELKEFEEQYASVQIEMDEDNDDLLDETMVEETMVEETMVPESQPAGIKNLEFQNEDRRVLGGEGKEKGEQCRDIPPTRRESEQGKRPQKNLLPPTNSNKRRGTRSPDTKGLAASKNLANRGRASPKGKQAKKGRLFMTKAPSSTVVPRVEVYPSVTKGRKSTAASGSVGSQKPPKWQGIVKWVRYGLREIASKGRRERMD</sequence>
<feature type="compositionally biased region" description="Basic and acidic residues" evidence="1">
    <location>
        <begin position="88"/>
        <end position="98"/>
    </location>
</feature>
<dbReference type="Gramene" id="CDY62448">
    <property type="protein sequence ID" value="CDY62448"/>
    <property type="gene ID" value="GSBRNA2T00036279001"/>
</dbReference>
<protein>
    <submittedName>
        <fullName evidence="2">BnaCnng40300D protein</fullName>
    </submittedName>
</protein>
<name>A0A078JAI0_BRANA</name>
<proteinExistence type="predicted"/>
<evidence type="ECO:0000313" key="3">
    <source>
        <dbReference type="Proteomes" id="UP000028999"/>
    </source>
</evidence>
<feature type="region of interest" description="Disordered" evidence="1">
    <location>
        <begin position="1"/>
        <end position="139"/>
    </location>
</feature>
<evidence type="ECO:0000313" key="2">
    <source>
        <dbReference type="EMBL" id="CDY62448.1"/>
    </source>
</evidence>
<feature type="compositionally biased region" description="Polar residues" evidence="1">
    <location>
        <begin position="7"/>
        <end position="30"/>
    </location>
</feature>
<feature type="region of interest" description="Disordered" evidence="1">
    <location>
        <begin position="248"/>
        <end position="361"/>
    </location>
</feature>
<gene>
    <name evidence="2" type="primary">BnaCnng40300D</name>
    <name evidence="2" type="ORF">GSBRNA2T00036279001</name>
</gene>
<dbReference type="PaxDb" id="3708-A0A078JAI0"/>
<feature type="compositionally biased region" description="Basic and acidic residues" evidence="1">
    <location>
        <begin position="60"/>
        <end position="72"/>
    </location>
</feature>
<feature type="compositionally biased region" description="Basic and acidic residues" evidence="1">
    <location>
        <begin position="269"/>
        <end position="300"/>
    </location>
</feature>
<feature type="compositionally biased region" description="Polar residues" evidence="1">
    <location>
        <begin position="45"/>
        <end position="59"/>
    </location>
</feature>
<feature type="compositionally biased region" description="Basic and acidic residues" evidence="1">
    <location>
        <begin position="31"/>
        <end position="44"/>
    </location>
</feature>
<dbReference type="AlphaFoldDB" id="A0A078JAI0"/>
<feature type="compositionally biased region" description="Basic and acidic residues" evidence="1">
    <location>
        <begin position="198"/>
        <end position="207"/>
    </location>
</feature>
<dbReference type="EMBL" id="LK034145">
    <property type="protein sequence ID" value="CDY62448.1"/>
    <property type="molecule type" value="Genomic_DNA"/>
</dbReference>
<keyword evidence="3" id="KW-1185">Reference proteome</keyword>
<organism evidence="2 3">
    <name type="scientific">Brassica napus</name>
    <name type="common">Rape</name>
    <dbReference type="NCBI Taxonomy" id="3708"/>
    <lineage>
        <taxon>Eukaryota</taxon>
        <taxon>Viridiplantae</taxon>
        <taxon>Streptophyta</taxon>
        <taxon>Embryophyta</taxon>
        <taxon>Tracheophyta</taxon>
        <taxon>Spermatophyta</taxon>
        <taxon>Magnoliopsida</taxon>
        <taxon>eudicotyledons</taxon>
        <taxon>Gunneridae</taxon>
        <taxon>Pentapetalae</taxon>
        <taxon>rosids</taxon>
        <taxon>malvids</taxon>
        <taxon>Brassicales</taxon>
        <taxon>Brassicaceae</taxon>
        <taxon>Brassiceae</taxon>
        <taxon>Brassica</taxon>
    </lineage>
</organism>
<feature type="region of interest" description="Disordered" evidence="1">
    <location>
        <begin position="185"/>
        <end position="212"/>
    </location>
</feature>